<dbReference type="OrthoDB" id="9890558at2"/>
<reference evidence="1 2" key="1">
    <citation type="submission" date="2014-11" db="EMBL/GenBank/DDBJ databases">
        <title>A Rickettsiales Symbiont of Amoebae With Ancient Features.</title>
        <authorList>
            <person name="Schulz F."/>
            <person name="Martijn J."/>
            <person name="Wascher F."/>
            <person name="Kostanjsek R."/>
            <person name="Ettema T.J."/>
            <person name="Horn M."/>
        </authorList>
    </citation>
    <scope>NUCLEOTIDE SEQUENCE [LARGE SCALE GENOMIC DNA]</scope>
    <source>
        <strain evidence="1 2">UWC36</strain>
    </source>
</reference>
<evidence type="ECO:0008006" key="3">
    <source>
        <dbReference type="Google" id="ProtNLM"/>
    </source>
</evidence>
<evidence type="ECO:0000313" key="2">
    <source>
        <dbReference type="Proteomes" id="UP000031258"/>
    </source>
</evidence>
<dbReference type="EMBL" id="JSWE01000092">
    <property type="protein sequence ID" value="KIE05615.1"/>
    <property type="molecule type" value="Genomic_DNA"/>
</dbReference>
<proteinExistence type="predicted"/>
<dbReference type="STRING" id="86105.NF27_DP01590"/>
<dbReference type="Proteomes" id="UP000031258">
    <property type="component" value="Unassembled WGS sequence"/>
</dbReference>
<accession>A0A0C1QZZ7</accession>
<organism evidence="1 2">
    <name type="scientific">Candidatus Jidaibacter acanthamoebae</name>
    <dbReference type="NCBI Taxonomy" id="86105"/>
    <lineage>
        <taxon>Bacteria</taxon>
        <taxon>Pseudomonadati</taxon>
        <taxon>Pseudomonadota</taxon>
        <taxon>Alphaproteobacteria</taxon>
        <taxon>Rickettsiales</taxon>
        <taxon>Candidatus Midichloriaceae</taxon>
        <taxon>Candidatus Jidaibacter</taxon>
    </lineage>
</organism>
<dbReference type="RefSeq" id="WP_039455878.1">
    <property type="nucleotide sequence ID" value="NZ_JSWE01000092.1"/>
</dbReference>
<sequence>MTAQDFDNSAFYFDIKNKSYRIKGVKIYDFSLQNEFLNENSILDTNWKTKFPASSTNSLTVSMGGEYHKSEAQNLLKSLAFNNSELECRIYLDSGLISGKFLIAKYEVTAKFDSFIEFEIGLVSSGLIKHTINQ</sequence>
<protein>
    <recommendedName>
        <fullName evidence="3">Phage tail protein</fullName>
    </recommendedName>
</protein>
<dbReference type="InterPro" id="IPR011855">
    <property type="entry name" value="Phgtail_TP901_1"/>
</dbReference>
<keyword evidence="2" id="KW-1185">Reference proteome</keyword>
<gene>
    <name evidence="1" type="ORF">NF27_DP01590</name>
</gene>
<dbReference type="AlphaFoldDB" id="A0A0C1QZZ7"/>
<dbReference type="Pfam" id="PF06199">
    <property type="entry name" value="Phage_tail_2"/>
    <property type="match status" value="1"/>
</dbReference>
<comment type="caution">
    <text evidence="1">The sequence shown here is derived from an EMBL/GenBank/DDBJ whole genome shotgun (WGS) entry which is preliminary data.</text>
</comment>
<evidence type="ECO:0000313" key="1">
    <source>
        <dbReference type="EMBL" id="KIE05615.1"/>
    </source>
</evidence>
<name>A0A0C1QZZ7_9RICK</name>